<protein>
    <submittedName>
        <fullName evidence="1">Uncharacterized protein</fullName>
    </submittedName>
</protein>
<proteinExistence type="predicted"/>
<name>A0A6C0KBD3_9ZZZZ</name>
<evidence type="ECO:0000313" key="1">
    <source>
        <dbReference type="EMBL" id="QHU13598.1"/>
    </source>
</evidence>
<accession>A0A6C0KBD3</accession>
<organism evidence="1">
    <name type="scientific">viral metagenome</name>
    <dbReference type="NCBI Taxonomy" id="1070528"/>
    <lineage>
        <taxon>unclassified sequences</taxon>
        <taxon>metagenomes</taxon>
        <taxon>organismal metagenomes</taxon>
    </lineage>
</organism>
<dbReference type="AlphaFoldDB" id="A0A6C0KBD3"/>
<sequence length="142" mass="16392">MKKTTSITYNIETNGGISTTELEYKDYVKNEKGEENLLHYKVKNMMNCDELKAITDTGVSGDTTSAAHAASGICETFNKIYKVDDTIDETVGVSSNNDDWRIHEYKNHKLDKEYQQEYDTIKFDIKSDILENYKHRGYIKDK</sequence>
<reference evidence="1" key="1">
    <citation type="journal article" date="2020" name="Nature">
        <title>Giant virus diversity and host interactions through global metagenomics.</title>
        <authorList>
            <person name="Schulz F."/>
            <person name="Roux S."/>
            <person name="Paez-Espino D."/>
            <person name="Jungbluth S."/>
            <person name="Walsh D.A."/>
            <person name="Denef V.J."/>
            <person name="McMahon K.D."/>
            <person name="Konstantinidis K.T."/>
            <person name="Eloe-Fadrosh E.A."/>
            <person name="Kyrpides N.C."/>
            <person name="Woyke T."/>
        </authorList>
    </citation>
    <scope>NUCLEOTIDE SEQUENCE</scope>
    <source>
        <strain evidence="1">GVMAG-S-1101178-73</strain>
    </source>
</reference>
<dbReference type="EMBL" id="MN740822">
    <property type="protein sequence ID" value="QHU13598.1"/>
    <property type="molecule type" value="Genomic_DNA"/>
</dbReference>